<accession>A0AAQ3JWB5</accession>
<dbReference type="PANTHER" id="PTHR33785:SF5">
    <property type="entry name" value="SERINE_ARGININE REPETITIVE MATRIX PROTEIN"/>
    <property type="match status" value="1"/>
</dbReference>
<dbReference type="Proteomes" id="UP001327560">
    <property type="component" value="Chromosome 2"/>
</dbReference>
<evidence type="ECO:0000313" key="3">
    <source>
        <dbReference type="Proteomes" id="UP001327560"/>
    </source>
</evidence>
<feature type="region of interest" description="Disordered" evidence="1">
    <location>
        <begin position="251"/>
        <end position="273"/>
    </location>
</feature>
<protein>
    <submittedName>
        <fullName evidence="2">Uncharacterized protein</fullName>
    </submittedName>
</protein>
<sequence length="311" mass="34549">MRAEDGKACGSAATDSKVATSTPLMDLLDELWFFHSTLRRRRPASKALPPSPPPSRSPEKPEEEVVPFTESSVSPCGQDSRSKTPPENPPRAARKMLRAPSMTSYRTRQEEYAAICARKKSSGGSGITGGSRIDGPRQSLARTPSLPAYCGGHGDGVQGIVKDRPRPTRNSKLQRSSSGFPTPNPSMSRLRPPSEWKEEDGAARYFASQTHLFIEANHKKYSIQGKNWRSYSNLESFEVQGFKDLGFVVEEEAPGSEGSSPRLQEKRSTPDESWFVESPKLEWAERRSAADMKEQLKFWARTVACNVRQES</sequence>
<feature type="compositionally biased region" description="Polar residues" evidence="1">
    <location>
        <begin position="69"/>
        <end position="85"/>
    </location>
</feature>
<gene>
    <name evidence="2" type="ORF">Cni_G05974</name>
</gene>
<organism evidence="2 3">
    <name type="scientific">Canna indica</name>
    <name type="common">Indian-shot</name>
    <dbReference type="NCBI Taxonomy" id="4628"/>
    <lineage>
        <taxon>Eukaryota</taxon>
        <taxon>Viridiplantae</taxon>
        <taxon>Streptophyta</taxon>
        <taxon>Embryophyta</taxon>
        <taxon>Tracheophyta</taxon>
        <taxon>Spermatophyta</taxon>
        <taxon>Magnoliopsida</taxon>
        <taxon>Liliopsida</taxon>
        <taxon>Zingiberales</taxon>
        <taxon>Cannaceae</taxon>
        <taxon>Canna</taxon>
    </lineage>
</organism>
<evidence type="ECO:0000313" key="2">
    <source>
        <dbReference type="EMBL" id="WOK97266.1"/>
    </source>
</evidence>
<evidence type="ECO:0000256" key="1">
    <source>
        <dbReference type="SAM" id="MobiDB-lite"/>
    </source>
</evidence>
<feature type="region of interest" description="Disordered" evidence="1">
    <location>
        <begin position="40"/>
        <end position="197"/>
    </location>
</feature>
<feature type="region of interest" description="Disordered" evidence="1">
    <location>
        <begin position="1"/>
        <end position="21"/>
    </location>
</feature>
<reference evidence="2 3" key="1">
    <citation type="submission" date="2023-10" db="EMBL/GenBank/DDBJ databases">
        <title>Chromosome-scale genome assembly provides insights into flower coloration mechanisms of Canna indica.</title>
        <authorList>
            <person name="Li C."/>
        </authorList>
    </citation>
    <scope>NUCLEOTIDE SEQUENCE [LARGE SCALE GENOMIC DNA]</scope>
    <source>
        <tissue evidence="2">Flower</tissue>
    </source>
</reference>
<keyword evidence="3" id="KW-1185">Reference proteome</keyword>
<feature type="compositionally biased region" description="Polar residues" evidence="1">
    <location>
        <begin position="168"/>
        <end position="187"/>
    </location>
</feature>
<dbReference type="AlphaFoldDB" id="A0AAQ3JWB5"/>
<name>A0AAQ3JWB5_9LILI</name>
<dbReference type="PANTHER" id="PTHR33785">
    <property type="entry name" value="OS06G0550800 PROTEIN"/>
    <property type="match status" value="1"/>
</dbReference>
<proteinExistence type="predicted"/>
<dbReference type="EMBL" id="CP136891">
    <property type="protein sequence ID" value="WOK97266.1"/>
    <property type="molecule type" value="Genomic_DNA"/>
</dbReference>